<dbReference type="OrthoDB" id="6087575at2"/>
<proteinExistence type="predicted"/>
<dbReference type="RefSeq" id="WP_091826723.1">
    <property type="nucleotide sequence ID" value="NZ_FNRJ01000008.1"/>
</dbReference>
<gene>
    <name evidence="2" type="ORF">SAMN02745729_108121</name>
</gene>
<name>A0A1H4EJF6_9GAMM</name>
<evidence type="ECO:0000313" key="2">
    <source>
        <dbReference type="EMBL" id="SEA84979.1"/>
    </source>
</evidence>
<evidence type="ECO:0008006" key="4">
    <source>
        <dbReference type="Google" id="ProtNLM"/>
    </source>
</evidence>
<reference evidence="3" key="1">
    <citation type="submission" date="2016-10" db="EMBL/GenBank/DDBJ databases">
        <authorList>
            <person name="Varghese N."/>
            <person name="Submissions S."/>
        </authorList>
    </citation>
    <scope>NUCLEOTIDE SEQUENCE [LARGE SCALE GENOMIC DNA]</scope>
    <source>
        <strain evidence="3">DSM 11526</strain>
    </source>
</reference>
<dbReference type="PROSITE" id="PS51257">
    <property type="entry name" value="PROKAR_LIPOPROTEIN"/>
    <property type="match status" value="1"/>
</dbReference>
<feature type="region of interest" description="Disordered" evidence="1">
    <location>
        <begin position="26"/>
        <end position="52"/>
    </location>
</feature>
<protein>
    <recommendedName>
        <fullName evidence="4">Lysozyme inhibitor LprI N-terminal domain-containing protein</fullName>
    </recommendedName>
</protein>
<dbReference type="AlphaFoldDB" id="A0A1H4EJF6"/>
<dbReference type="EMBL" id="FNRJ01000008">
    <property type="protein sequence ID" value="SEA84979.1"/>
    <property type="molecule type" value="Genomic_DNA"/>
</dbReference>
<keyword evidence="3" id="KW-1185">Reference proteome</keyword>
<organism evidence="2 3">
    <name type="scientific">Marinobacterium iners DSM 11526</name>
    <dbReference type="NCBI Taxonomy" id="1122198"/>
    <lineage>
        <taxon>Bacteria</taxon>
        <taxon>Pseudomonadati</taxon>
        <taxon>Pseudomonadota</taxon>
        <taxon>Gammaproteobacteria</taxon>
        <taxon>Oceanospirillales</taxon>
        <taxon>Oceanospirillaceae</taxon>
        <taxon>Marinobacterium</taxon>
    </lineage>
</organism>
<dbReference type="STRING" id="1122198.SAMN02745729_108121"/>
<sequence length="185" mass="20645">MSARSISATILLITGLGLSGCESLPAPFAQPTPKPPRSEPVIAESTPTTPVPLSEQALPAATDLNWNPSLEAPLDQLESRLTQQQENGSSQLEINETLSSIAYLYDAELYLLFKDTLDYLPPKAQRHEVDVQNRWLDQRQQVMTQAFLIDQDGEIARYTAGQAFIAETRKRIEELQNLRKLIVID</sequence>
<evidence type="ECO:0000313" key="3">
    <source>
        <dbReference type="Proteomes" id="UP000242469"/>
    </source>
</evidence>
<dbReference type="Proteomes" id="UP000242469">
    <property type="component" value="Unassembled WGS sequence"/>
</dbReference>
<evidence type="ECO:0000256" key="1">
    <source>
        <dbReference type="SAM" id="MobiDB-lite"/>
    </source>
</evidence>
<accession>A0A1H4EJF6</accession>